<protein>
    <submittedName>
        <fullName evidence="7">Unannotated protein</fullName>
    </submittedName>
</protein>
<evidence type="ECO:0000256" key="2">
    <source>
        <dbReference type="ARBA" id="ARBA00008072"/>
    </source>
</evidence>
<dbReference type="PANTHER" id="PTHR42940:SF8">
    <property type="entry name" value="VACUOLAR PROTEIN SORTING-ASSOCIATED PROTEIN 11"/>
    <property type="match status" value="1"/>
</dbReference>
<keyword evidence="5" id="KW-0560">Oxidoreductase</keyword>
<proteinExistence type="inferred from homology"/>
<dbReference type="PANTHER" id="PTHR42940">
    <property type="entry name" value="ALCOHOL DEHYDROGENASE 1-RELATED"/>
    <property type="match status" value="1"/>
</dbReference>
<comment type="cofactor">
    <cofactor evidence="1">
        <name>Zn(2+)</name>
        <dbReference type="ChEBI" id="CHEBI:29105"/>
    </cofactor>
</comment>
<dbReference type="SUPFAM" id="SSF50129">
    <property type="entry name" value="GroES-like"/>
    <property type="match status" value="1"/>
</dbReference>
<dbReference type="GO" id="GO:0046872">
    <property type="term" value="F:metal ion binding"/>
    <property type="evidence" value="ECO:0007669"/>
    <property type="project" value="UniProtKB-KW"/>
</dbReference>
<comment type="similarity">
    <text evidence="2">Belongs to the zinc-containing alcohol dehydrogenase family.</text>
</comment>
<dbReference type="Gene3D" id="3.90.180.10">
    <property type="entry name" value="Medium-chain alcohol dehydrogenases, catalytic domain"/>
    <property type="match status" value="1"/>
</dbReference>
<evidence type="ECO:0000256" key="5">
    <source>
        <dbReference type="ARBA" id="ARBA00023002"/>
    </source>
</evidence>
<evidence type="ECO:0000259" key="6">
    <source>
        <dbReference type="SMART" id="SM00829"/>
    </source>
</evidence>
<dbReference type="InterPro" id="IPR013149">
    <property type="entry name" value="ADH-like_C"/>
</dbReference>
<evidence type="ECO:0000256" key="3">
    <source>
        <dbReference type="ARBA" id="ARBA00022723"/>
    </source>
</evidence>
<dbReference type="InterPro" id="IPR036291">
    <property type="entry name" value="NAD(P)-bd_dom_sf"/>
</dbReference>
<evidence type="ECO:0000256" key="1">
    <source>
        <dbReference type="ARBA" id="ARBA00001947"/>
    </source>
</evidence>
<evidence type="ECO:0000256" key="4">
    <source>
        <dbReference type="ARBA" id="ARBA00022833"/>
    </source>
</evidence>
<keyword evidence="4" id="KW-0862">Zinc</keyword>
<gene>
    <name evidence="7" type="ORF">UFOPK2809_00147</name>
</gene>
<feature type="domain" description="Enoyl reductase (ER)" evidence="6">
    <location>
        <begin position="7"/>
        <end position="336"/>
    </location>
</feature>
<dbReference type="Pfam" id="PF00107">
    <property type="entry name" value="ADH_zinc_N"/>
    <property type="match status" value="1"/>
</dbReference>
<keyword evidence="3" id="KW-0479">Metal-binding</keyword>
<name>A0A6J6STH4_9ZZZZ</name>
<accession>A0A6J6STH4</accession>
<dbReference type="SUPFAM" id="SSF51735">
    <property type="entry name" value="NAD(P)-binding Rossmann-fold domains"/>
    <property type="match status" value="1"/>
</dbReference>
<organism evidence="7">
    <name type="scientific">freshwater metagenome</name>
    <dbReference type="NCBI Taxonomy" id="449393"/>
    <lineage>
        <taxon>unclassified sequences</taxon>
        <taxon>metagenomes</taxon>
        <taxon>ecological metagenomes</taxon>
    </lineage>
</organism>
<dbReference type="InterPro" id="IPR013154">
    <property type="entry name" value="ADH-like_N"/>
</dbReference>
<dbReference type="GO" id="GO:0016491">
    <property type="term" value="F:oxidoreductase activity"/>
    <property type="evidence" value="ECO:0007669"/>
    <property type="project" value="UniProtKB-KW"/>
</dbReference>
<reference evidence="7" key="1">
    <citation type="submission" date="2020-05" db="EMBL/GenBank/DDBJ databases">
        <authorList>
            <person name="Chiriac C."/>
            <person name="Salcher M."/>
            <person name="Ghai R."/>
            <person name="Kavagutti S V."/>
        </authorList>
    </citation>
    <scope>NUCLEOTIDE SEQUENCE</scope>
</reference>
<evidence type="ECO:0000313" key="7">
    <source>
        <dbReference type="EMBL" id="CAB4737857.1"/>
    </source>
</evidence>
<dbReference type="InterPro" id="IPR011032">
    <property type="entry name" value="GroES-like_sf"/>
</dbReference>
<dbReference type="SMART" id="SM00829">
    <property type="entry name" value="PKS_ER"/>
    <property type="match status" value="1"/>
</dbReference>
<dbReference type="EMBL" id="CAEZZA010000010">
    <property type="protein sequence ID" value="CAB4737857.1"/>
    <property type="molecule type" value="Genomic_DNA"/>
</dbReference>
<dbReference type="InterPro" id="IPR020843">
    <property type="entry name" value="ER"/>
</dbReference>
<sequence>MKAAALTAPGSFAVIDLPDPTTADGVIVEMRAAGVCGTELHFLDGMIPPPSFPFVLGHEGAGVVLDSPVGSPILKGDRVAIYNLIACGKCHWCNTGREEVCPQAIGQLGFNLDGTFRDFVSVPENNLIVLPENVSFEDAALLSCSGMTAVHVTRLANVRLGDVAVVNGIGGVGLMVIQTCVAAGATVIGISDSETKADLARAAGADSVIVLGPEGYESVPEAIRQLTGGVGAHHYFELVGTSASICAGIRGLARHGAVVLIGYTAENIDIHPIELILTETRILSSVAASRDDLVTALKLAARGSLKSTIDTRYPLGEVGTAFERLRQRSVLGRNVLTWGT</sequence>
<dbReference type="AlphaFoldDB" id="A0A6J6STH4"/>
<dbReference type="Pfam" id="PF08240">
    <property type="entry name" value="ADH_N"/>
    <property type="match status" value="1"/>
</dbReference>